<dbReference type="EMBL" id="JACIEP010000008">
    <property type="protein sequence ID" value="MBB4036508.1"/>
    <property type="molecule type" value="Genomic_DNA"/>
</dbReference>
<accession>A0A840CQV1</accession>
<dbReference type="SUPFAM" id="SSF53448">
    <property type="entry name" value="Nucleotide-diphospho-sugar transferases"/>
    <property type="match status" value="1"/>
</dbReference>
<gene>
    <name evidence="2" type="ORF">GGR21_002414</name>
</gene>
<sequence>MRFSVIICTYNREKYIAASLRAVCLQTFTDTNFELLMVDNNSPDNTKAVFDTIAAEYPEVQMRYILETEQGISYARNRGIKEAGGEYIVFIDDDETIDDFYLEKLDNYLTAYSEAQLGATAVLPVYETSEPKWMSHFTKRLITGYYYKGDKVKIVGPSDYPGTGHAIIKKELFEQYGNFNTELGRKAKSLLGAEDKDMFLRLIENNVECYYFPGIPIYHHIPKEKLTVDFFKRITYSIGKSERIRTKMISEKAFRNRVFSECKKWIASVILFAGYTVILSPNKGWKLLQFRWNVTKGLLGK</sequence>
<comment type="caution">
    <text evidence="2">The sequence shown here is derived from an EMBL/GenBank/DDBJ whole genome shotgun (WGS) entry which is preliminary data.</text>
</comment>
<name>A0A840CQV1_9BACT</name>
<feature type="domain" description="Glycosyltransferase 2-like" evidence="1">
    <location>
        <begin position="4"/>
        <end position="176"/>
    </location>
</feature>
<dbReference type="GO" id="GO:0016758">
    <property type="term" value="F:hexosyltransferase activity"/>
    <property type="evidence" value="ECO:0007669"/>
    <property type="project" value="UniProtKB-ARBA"/>
</dbReference>
<dbReference type="AlphaFoldDB" id="A0A840CQV1"/>
<reference evidence="2 3" key="1">
    <citation type="submission" date="2020-08" db="EMBL/GenBank/DDBJ databases">
        <title>Genomic Encyclopedia of Type Strains, Phase IV (KMG-IV): sequencing the most valuable type-strain genomes for metagenomic binning, comparative biology and taxonomic classification.</title>
        <authorList>
            <person name="Goeker M."/>
        </authorList>
    </citation>
    <scope>NUCLEOTIDE SEQUENCE [LARGE SCALE GENOMIC DNA]</scope>
    <source>
        <strain evidence="2 3">DSM 104969</strain>
    </source>
</reference>
<keyword evidence="2" id="KW-0808">Transferase</keyword>
<organism evidence="2 3">
    <name type="scientific">Dysgonomonas hofstadii</name>
    <dbReference type="NCBI Taxonomy" id="637886"/>
    <lineage>
        <taxon>Bacteria</taxon>
        <taxon>Pseudomonadati</taxon>
        <taxon>Bacteroidota</taxon>
        <taxon>Bacteroidia</taxon>
        <taxon>Bacteroidales</taxon>
        <taxon>Dysgonomonadaceae</taxon>
        <taxon>Dysgonomonas</taxon>
    </lineage>
</organism>
<dbReference type="Pfam" id="PF00535">
    <property type="entry name" value="Glycos_transf_2"/>
    <property type="match status" value="1"/>
</dbReference>
<evidence type="ECO:0000313" key="3">
    <source>
        <dbReference type="Proteomes" id="UP000555103"/>
    </source>
</evidence>
<keyword evidence="3" id="KW-1185">Reference proteome</keyword>
<proteinExistence type="predicted"/>
<dbReference type="InterPro" id="IPR029044">
    <property type="entry name" value="Nucleotide-diphossugar_trans"/>
</dbReference>
<evidence type="ECO:0000259" key="1">
    <source>
        <dbReference type="Pfam" id="PF00535"/>
    </source>
</evidence>
<dbReference type="Proteomes" id="UP000555103">
    <property type="component" value="Unassembled WGS sequence"/>
</dbReference>
<dbReference type="InterPro" id="IPR001173">
    <property type="entry name" value="Glyco_trans_2-like"/>
</dbReference>
<dbReference type="Gene3D" id="3.90.550.10">
    <property type="entry name" value="Spore Coat Polysaccharide Biosynthesis Protein SpsA, Chain A"/>
    <property type="match status" value="1"/>
</dbReference>
<dbReference type="RefSeq" id="WP_183307410.1">
    <property type="nucleotide sequence ID" value="NZ_JACIEP010000008.1"/>
</dbReference>
<evidence type="ECO:0000313" key="2">
    <source>
        <dbReference type="EMBL" id="MBB4036508.1"/>
    </source>
</evidence>
<protein>
    <submittedName>
        <fullName evidence="2">Glycosyltransferase involved in cell wall biosynthesis</fullName>
    </submittedName>
</protein>
<dbReference type="PANTHER" id="PTHR22916">
    <property type="entry name" value="GLYCOSYLTRANSFERASE"/>
    <property type="match status" value="1"/>
</dbReference>